<keyword evidence="2" id="KW-1185">Reference proteome</keyword>
<evidence type="ECO:0000313" key="2">
    <source>
        <dbReference type="Proteomes" id="UP001501666"/>
    </source>
</evidence>
<reference evidence="1 2" key="1">
    <citation type="journal article" date="2019" name="Int. J. Syst. Evol. Microbiol.">
        <title>The Global Catalogue of Microorganisms (GCM) 10K type strain sequencing project: providing services to taxonomists for standard genome sequencing and annotation.</title>
        <authorList>
            <consortium name="The Broad Institute Genomics Platform"/>
            <consortium name="The Broad Institute Genome Sequencing Center for Infectious Disease"/>
            <person name="Wu L."/>
            <person name="Ma J."/>
        </authorList>
    </citation>
    <scope>NUCLEOTIDE SEQUENCE [LARGE SCALE GENOMIC DNA]</scope>
    <source>
        <strain evidence="1 2">JCM 6835</strain>
    </source>
</reference>
<organism evidence="1 2">
    <name type="scientific">Nonomuraea recticatena</name>
    <dbReference type="NCBI Taxonomy" id="46178"/>
    <lineage>
        <taxon>Bacteria</taxon>
        <taxon>Bacillati</taxon>
        <taxon>Actinomycetota</taxon>
        <taxon>Actinomycetes</taxon>
        <taxon>Streptosporangiales</taxon>
        <taxon>Streptosporangiaceae</taxon>
        <taxon>Nonomuraea</taxon>
    </lineage>
</organism>
<gene>
    <name evidence="1" type="ORF">GCM10010412_049690</name>
</gene>
<dbReference type="EMBL" id="BAAATE010000013">
    <property type="protein sequence ID" value="GAA2670587.1"/>
    <property type="molecule type" value="Genomic_DNA"/>
</dbReference>
<dbReference type="RefSeq" id="WP_346149731.1">
    <property type="nucleotide sequence ID" value="NZ_BAAATE010000013.1"/>
</dbReference>
<protein>
    <submittedName>
        <fullName evidence="1">Uncharacterized protein</fullName>
    </submittedName>
</protein>
<dbReference type="Proteomes" id="UP001501666">
    <property type="component" value="Unassembled WGS sequence"/>
</dbReference>
<accession>A0ABN3S8B5</accession>
<sequence length="74" mass="7559">MDGVGSGLLAAAMFGLLFGLVEGPVASWGPRVFGIRGLPTLEPLRGHLADAELAARVWTASAGLTGLDPSWNLG</sequence>
<comment type="caution">
    <text evidence="1">The sequence shown here is derived from an EMBL/GenBank/DDBJ whole genome shotgun (WGS) entry which is preliminary data.</text>
</comment>
<evidence type="ECO:0000313" key="1">
    <source>
        <dbReference type="EMBL" id="GAA2670587.1"/>
    </source>
</evidence>
<proteinExistence type="predicted"/>
<name>A0ABN3S8B5_9ACTN</name>